<evidence type="ECO:0000313" key="4">
    <source>
        <dbReference type="EMBL" id="VYU44875.1"/>
    </source>
</evidence>
<reference evidence="4" key="1">
    <citation type="submission" date="2019-11" db="EMBL/GenBank/DDBJ databases">
        <authorList>
            <person name="Feng L."/>
        </authorList>
    </citation>
    <scope>NUCLEOTIDE SEQUENCE</scope>
    <source>
        <strain evidence="4">PclaraLFYP37</strain>
    </source>
</reference>
<dbReference type="Pfam" id="PF14681">
    <property type="entry name" value="UPRTase"/>
    <property type="match status" value="1"/>
</dbReference>
<organism evidence="4">
    <name type="scientific">Paraprevotella clara</name>
    <dbReference type="NCBI Taxonomy" id="454154"/>
    <lineage>
        <taxon>Bacteria</taxon>
        <taxon>Pseudomonadati</taxon>
        <taxon>Bacteroidota</taxon>
        <taxon>Bacteroidia</taxon>
        <taxon>Bacteroidales</taxon>
        <taxon>Prevotellaceae</taxon>
        <taxon>Paraprevotella</taxon>
    </lineage>
</organism>
<feature type="domain" description="Phosphoribosyltransferase" evidence="3">
    <location>
        <begin position="9"/>
        <end position="216"/>
    </location>
</feature>
<keyword evidence="2 4" id="KW-0808">Transferase</keyword>
<dbReference type="GO" id="GO:0004845">
    <property type="term" value="F:uracil phosphoribosyltransferase activity"/>
    <property type="evidence" value="ECO:0007669"/>
    <property type="project" value="UniProtKB-EC"/>
</dbReference>
<dbReference type="RefSeq" id="WP_008618145.1">
    <property type="nucleotide sequence ID" value="NZ_AP025941.1"/>
</dbReference>
<dbReference type="PANTHER" id="PTHR43363">
    <property type="entry name" value="HYPOXANTHINE PHOSPHORIBOSYLTRANSFERASE"/>
    <property type="match status" value="1"/>
</dbReference>
<name>A0A6N3EYM9_9BACT</name>
<dbReference type="InterPro" id="IPR029057">
    <property type="entry name" value="PRTase-like"/>
</dbReference>
<evidence type="ECO:0000256" key="2">
    <source>
        <dbReference type="ARBA" id="ARBA00022679"/>
    </source>
</evidence>
<dbReference type="CDD" id="cd06223">
    <property type="entry name" value="PRTases_typeI"/>
    <property type="match status" value="1"/>
</dbReference>
<dbReference type="SUPFAM" id="SSF53271">
    <property type="entry name" value="PRTase-like"/>
    <property type="match status" value="1"/>
</dbReference>
<dbReference type="EMBL" id="CACRUT010000016">
    <property type="protein sequence ID" value="VYU44875.1"/>
    <property type="molecule type" value="Genomic_DNA"/>
</dbReference>
<gene>
    <name evidence="4" type="primary">upp</name>
    <name evidence="4" type="ORF">PCLFYP37_02937</name>
</gene>
<dbReference type="NCBIfam" id="NF001097">
    <property type="entry name" value="PRK00129.1"/>
    <property type="match status" value="1"/>
</dbReference>
<sequence length="219" mass="24454">MKVINFAEQQTVVNRYMSELRDVCIQKDRARFRRNLERIGEVMAYEISKTLDYSVKDIQTPLGTAPTLLYNDPIVLGTIFRAGLPFHQGFLNVFEEADNAFVSAYRFYKDKECHEVGIHIEYLATPDLNGKTLIIADPMLATGGSMELGLKAFETKGIPGKVHLCSAIASRKGVDYLTETFKDTDYTLWCGAIDPELNDHMYIVPGLGDAGDLAYGGKL</sequence>
<dbReference type="Gene3D" id="3.40.50.2020">
    <property type="match status" value="1"/>
</dbReference>
<keyword evidence="1 4" id="KW-0328">Glycosyltransferase</keyword>
<protein>
    <submittedName>
        <fullName evidence="4">Uracil phosphoribosyltransferase</fullName>
        <ecNumber evidence="4">2.4.2.9</ecNumber>
    </submittedName>
</protein>
<dbReference type="AlphaFoldDB" id="A0A6N3EYM9"/>
<proteinExistence type="predicted"/>
<dbReference type="InterPro" id="IPR000836">
    <property type="entry name" value="PRTase_dom"/>
</dbReference>
<evidence type="ECO:0000256" key="1">
    <source>
        <dbReference type="ARBA" id="ARBA00022676"/>
    </source>
</evidence>
<dbReference type="GeneID" id="93556519"/>
<accession>A0A6N3EYM9</accession>
<dbReference type="PANTHER" id="PTHR43363:SF1">
    <property type="entry name" value="HYPOXANTHINE-GUANINE PHOSPHORIBOSYLTRANSFERASE"/>
    <property type="match status" value="1"/>
</dbReference>
<evidence type="ECO:0000259" key="3">
    <source>
        <dbReference type="Pfam" id="PF14681"/>
    </source>
</evidence>
<dbReference type="EC" id="2.4.2.9" evidence="4"/>